<comment type="caution">
    <text evidence="4">The sequence shown here is derived from an EMBL/GenBank/DDBJ whole genome shotgun (WGS) entry which is preliminary data.</text>
</comment>
<dbReference type="AlphaFoldDB" id="A0A9X0U2R5"/>
<keyword evidence="2" id="KW-0812">Transmembrane</keyword>
<keyword evidence="5" id="KW-1185">Reference proteome</keyword>
<evidence type="ECO:0000313" key="5">
    <source>
        <dbReference type="Proteomes" id="UP000535182"/>
    </source>
</evidence>
<name>A0A9X0U2R5_9BACT</name>
<keyword evidence="1" id="KW-0732">Signal</keyword>
<evidence type="ECO:0000259" key="3">
    <source>
        <dbReference type="Pfam" id="PF13205"/>
    </source>
</evidence>
<dbReference type="Gene3D" id="2.60.40.1220">
    <property type="match status" value="1"/>
</dbReference>
<dbReference type="Pfam" id="PF13205">
    <property type="entry name" value="Big_5"/>
    <property type="match status" value="1"/>
</dbReference>
<organism evidence="4 5">
    <name type="scientific">Tunturiibacter gelidiferens</name>
    <dbReference type="NCBI Taxonomy" id="3069689"/>
    <lineage>
        <taxon>Bacteria</taxon>
        <taxon>Pseudomonadati</taxon>
        <taxon>Acidobacteriota</taxon>
        <taxon>Terriglobia</taxon>
        <taxon>Terriglobales</taxon>
        <taxon>Acidobacteriaceae</taxon>
        <taxon>Tunturiibacter</taxon>
    </lineage>
</organism>
<sequence length="755" mass="82254">MYLHGTVHRITLLVLLGLGLLGCLLIISHLARENRLLPVVIATYPTANEVGISINPRLTLTFNKSMLSESISPSTIVLRDDRNQIVPSTVTYEPSTRIATLSPSTALLSGSTYNATVLGGPSGTKDTRGHPLETDRAWKFTTGIPVSAPPEVGPGGPILLISSQQNGFSQYYAEILRNEGFNEFTVIDISQLDAAMLKKYDVTLLGELPLTDRQAHILSEWAHQGGNLIAMRPADNFAATFEETTKTDATTQQPPLHDAYLAIDSKASAGRGLTKEPIQFHGSADRYRPCKGTSLATLYIDSLTATPFSAVCQMKFGSGNVILFSYDLARSVVYTRQGNPRWADGERDGLPPIRSDDLFYGASASDPQPDWVAPDRIAIPQADMQQRLLANIITLINSSKKPLPHFWYLPRGLKAAIVMTGDDHGHGGTVSRFRSYFNKSPPNCSVENWECIRGTSNVFVGSINKSEAALFASQGFEIGLHVYTGCADWSTKTIRNLDGTIATHVDRAFADALYTRQLAAFAERYPGVPAPVSNRIDCVTWGDYDTQPQIELAHGIRLDTNYYYWPPKWVRNRPGLFTGSGMPMRFARQDGTLIDVYQAATQMTDESNQTYPYTVDTLLSNALGDSEYYAVLTVNMHNDQPDSPGANAIIKSSLARHIPIITAAQLLKWLDGRNASSFQNLTWSDGQLGFTIAVGTGGSGLQALLPMTSGAGNLVSLTLDGVEIKRETRTIAGLTYSAFLAAPGKFVATYQPAAK</sequence>
<reference evidence="4 5" key="1">
    <citation type="submission" date="2020-08" db="EMBL/GenBank/DDBJ databases">
        <title>Genomic Encyclopedia of Type Strains, Phase IV (KMG-V): Genome sequencing to study the core and pangenomes of soil and plant-associated prokaryotes.</title>
        <authorList>
            <person name="Whitman W."/>
        </authorList>
    </citation>
    <scope>NUCLEOTIDE SEQUENCE [LARGE SCALE GENOMIC DNA]</scope>
    <source>
        <strain evidence="4 5">X5P2</strain>
    </source>
</reference>
<feature type="domain" description="SbsA Ig-like" evidence="3">
    <location>
        <begin position="38"/>
        <end position="142"/>
    </location>
</feature>
<keyword evidence="2" id="KW-1133">Transmembrane helix</keyword>
<dbReference type="InterPro" id="IPR029062">
    <property type="entry name" value="Class_I_gatase-like"/>
</dbReference>
<accession>A0A9X0U2R5</accession>
<dbReference type="RefSeq" id="WP_183973594.1">
    <property type="nucleotide sequence ID" value="NZ_JACHEB010000001.1"/>
</dbReference>
<dbReference type="SUPFAM" id="SSF52317">
    <property type="entry name" value="Class I glutamine amidotransferase-like"/>
    <property type="match status" value="1"/>
</dbReference>
<dbReference type="InterPro" id="IPR032812">
    <property type="entry name" value="SbsA_Ig"/>
</dbReference>
<gene>
    <name evidence="4" type="ORF">HDF14_000769</name>
</gene>
<proteinExistence type="predicted"/>
<dbReference type="Gene3D" id="3.40.50.880">
    <property type="match status" value="1"/>
</dbReference>
<evidence type="ECO:0000256" key="2">
    <source>
        <dbReference type="SAM" id="Phobius"/>
    </source>
</evidence>
<keyword evidence="2" id="KW-0472">Membrane</keyword>
<feature type="transmembrane region" description="Helical" evidence="2">
    <location>
        <begin position="12"/>
        <end position="31"/>
    </location>
</feature>
<dbReference type="EMBL" id="JACHEB010000001">
    <property type="protein sequence ID" value="MBB5327175.1"/>
    <property type="molecule type" value="Genomic_DNA"/>
</dbReference>
<protein>
    <recommendedName>
        <fullName evidence="3">SbsA Ig-like domain-containing protein</fullName>
    </recommendedName>
</protein>
<evidence type="ECO:0000256" key="1">
    <source>
        <dbReference type="ARBA" id="ARBA00022729"/>
    </source>
</evidence>
<evidence type="ECO:0000313" key="4">
    <source>
        <dbReference type="EMBL" id="MBB5327175.1"/>
    </source>
</evidence>
<dbReference type="Proteomes" id="UP000535182">
    <property type="component" value="Unassembled WGS sequence"/>
</dbReference>
<dbReference type="InterPro" id="IPR014755">
    <property type="entry name" value="Cu-Rt/internalin_Ig-like"/>
</dbReference>